<dbReference type="EMBL" id="BNBE01000004">
    <property type="protein sequence ID" value="GHG26300.1"/>
    <property type="molecule type" value="Genomic_DNA"/>
</dbReference>
<reference evidence="2" key="2">
    <citation type="submission" date="2020-09" db="EMBL/GenBank/DDBJ databases">
        <authorList>
            <person name="Sun Q."/>
            <person name="Ohkuma M."/>
        </authorList>
    </citation>
    <scope>NUCLEOTIDE SEQUENCE</scope>
    <source>
        <strain evidence="2">JCM 4122</strain>
    </source>
</reference>
<dbReference type="InterPro" id="IPR007995">
    <property type="entry name" value="DUF742"/>
</dbReference>
<dbReference type="Proteomes" id="UP000632849">
    <property type="component" value="Unassembled WGS sequence"/>
</dbReference>
<dbReference type="PANTHER" id="PTHR36221">
    <property type="entry name" value="DUF742 DOMAIN-CONTAINING PROTEIN"/>
    <property type="match status" value="1"/>
</dbReference>
<feature type="region of interest" description="Disordered" evidence="1">
    <location>
        <begin position="1"/>
        <end position="22"/>
    </location>
</feature>
<dbReference type="PANTHER" id="PTHR36221:SF1">
    <property type="entry name" value="DUF742 DOMAIN-CONTAINING PROTEIN"/>
    <property type="match status" value="1"/>
</dbReference>
<evidence type="ECO:0000256" key="1">
    <source>
        <dbReference type="SAM" id="MobiDB-lite"/>
    </source>
</evidence>
<dbReference type="AlphaFoldDB" id="A0A919BX59"/>
<feature type="compositionally biased region" description="Pro residues" evidence="1">
    <location>
        <begin position="1"/>
        <end position="11"/>
    </location>
</feature>
<reference evidence="2" key="1">
    <citation type="journal article" date="2014" name="Int. J. Syst. Evol. Microbiol.">
        <title>Complete genome sequence of Corynebacterium casei LMG S-19264T (=DSM 44701T), isolated from a smear-ripened cheese.</title>
        <authorList>
            <consortium name="US DOE Joint Genome Institute (JGI-PGF)"/>
            <person name="Walter F."/>
            <person name="Albersmeier A."/>
            <person name="Kalinowski J."/>
            <person name="Ruckert C."/>
        </authorList>
    </citation>
    <scope>NUCLEOTIDE SEQUENCE</scope>
    <source>
        <strain evidence="2">JCM 4122</strain>
    </source>
</reference>
<sequence>MTSDNPHPPDGSRPWDEGTPVPLYVITGGEDSSAKTFDLVTLIATRSQPEPSMQPEQAAILSMCEYPLSVAEVSAYLSLPFSVVTVLLSQLVDDERVEAIAPVPVAAFPDRGLLEAVIHGLRRL</sequence>
<protein>
    <recommendedName>
        <fullName evidence="4">DUF742 domain-containing protein</fullName>
    </recommendedName>
</protein>
<evidence type="ECO:0008006" key="4">
    <source>
        <dbReference type="Google" id="ProtNLM"/>
    </source>
</evidence>
<gene>
    <name evidence="2" type="ORF">GCM10017667_73270</name>
</gene>
<comment type="caution">
    <text evidence="2">The sequence shown here is derived from an EMBL/GenBank/DDBJ whole genome shotgun (WGS) entry which is preliminary data.</text>
</comment>
<dbReference type="RefSeq" id="WP_030761145.1">
    <property type="nucleotide sequence ID" value="NZ_BNBE01000004.1"/>
</dbReference>
<accession>A0A919BX59</accession>
<evidence type="ECO:0000313" key="3">
    <source>
        <dbReference type="Proteomes" id="UP000632849"/>
    </source>
</evidence>
<dbReference type="GeneID" id="95662422"/>
<evidence type="ECO:0000313" key="2">
    <source>
        <dbReference type="EMBL" id="GHG26300.1"/>
    </source>
</evidence>
<name>A0A919BX59_STRFL</name>
<organism evidence="2 3">
    <name type="scientific">Streptomyces filamentosus</name>
    <name type="common">Streptomyces roseosporus</name>
    <dbReference type="NCBI Taxonomy" id="67294"/>
    <lineage>
        <taxon>Bacteria</taxon>
        <taxon>Bacillati</taxon>
        <taxon>Actinomycetota</taxon>
        <taxon>Actinomycetes</taxon>
        <taxon>Kitasatosporales</taxon>
        <taxon>Streptomycetaceae</taxon>
        <taxon>Streptomyces</taxon>
    </lineage>
</organism>
<keyword evidence="3" id="KW-1185">Reference proteome</keyword>
<proteinExistence type="predicted"/>
<dbReference type="Pfam" id="PF05331">
    <property type="entry name" value="DUF742"/>
    <property type="match status" value="1"/>
</dbReference>